<dbReference type="RefSeq" id="WP_015955848.1">
    <property type="nucleotide sequence ID" value="NC_011729.1"/>
</dbReference>
<dbReference type="Gene3D" id="3.30.1330.60">
    <property type="entry name" value="OmpA-like domain"/>
    <property type="match status" value="1"/>
</dbReference>
<name>B7KKC3_GLOC7</name>
<dbReference type="OrthoDB" id="9805566at2"/>
<dbReference type="HOGENOM" id="CLU_016890_2_2_3"/>
<evidence type="ECO:0000256" key="1">
    <source>
        <dbReference type="PROSITE-ProRule" id="PRU00473"/>
    </source>
</evidence>
<dbReference type="STRING" id="65393.PCC7424_3877"/>
<keyword evidence="2" id="KW-1133">Transmembrane helix</keyword>
<evidence type="ECO:0000256" key="2">
    <source>
        <dbReference type="SAM" id="Phobius"/>
    </source>
</evidence>
<keyword evidence="2" id="KW-0812">Transmembrane</keyword>
<dbReference type="SUPFAM" id="SSF103088">
    <property type="entry name" value="OmpA-like"/>
    <property type="match status" value="1"/>
</dbReference>
<sequence length="222" mass="25417">MANFPDYEIDAEELEEQDSGVWLSIGDLMSSLLMFFALLFITAQVQLLHKQDELQKYKEAIDQLPVKIIKALNETIPNSGIIVHPETGDVSLDNRILFDEGSASLKPEGKQFLQQFIPIYSQHIFSNTLLDQQIIRVIIEGHTSSKGSDSDNMELSLRRALSVSDYIFSDEINFPTKEKFQKKLLASGRGEIDAEQQTDNPSDRKVMFRFEFRRENLTELLK</sequence>
<dbReference type="PANTHER" id="PTHR30329">
    <property type="entry name" value="STATOR ELEMENT OF FLAGELLAR MOTOR COMPLEX"/>
    <property type="match status" value="1"/>
</dbReference>
<dbReference type="Proteomes" id="UP000002384">
    <property type="component" value="Chromosome"/>
</dbReference>
<dbReference type="KEGG" id="cyc:PCC7424_3877"/>
<dbReference type="InterPro" id="IPR036737">
    <property type="entry name" value="OmpA-like_sf"/>
</dbReference>
<organism evidence="4 5">
    <name type="scientific">Gloeothece citriformis (strain PCC 7424)</name>
    <name type="common">Cyanothece sp. (strain PCC 7424)</name>
    <dbReference type="NCBI Taxonomy" id="65393"/>
    <lineage>
        <taxon>Bacteria</taxon>
        <taxon>Bacillati</taxon>
        <taxon>Cyanobacteriota</taxon>
        <taxon>Cyanophyceae</taxon>
        <taxon>Oscillatoriophycideae</taxon>
        <taxon>Chroococcales</taxon>
        <taxon>Aphanothecaceae</taxon>
        <taxon>Gloeothece</taxon>
        <taxon>Gloeothece citriformis</taxon>
    </lineage>
</organism>
<dbReference type="InterPro" id="IPR006665">
    <property type="entry name" value="OmpA-like"/>
</dbReference>
<dbReference type="PROSITE" id="PS51123">
    <property type="entry name" value="OMPA_2"/>
    <property type="match status" value="1"/>
</dbReference>
<dbReference type="InterPro" id="IPR050330">
    <property type="entry name" value="Bact_OuterMem_StrucFunc"/>
</dbReference>
<proteinExistence type="predicted"/>
<reference evidence="5" key="1">
    <citation type="journal article" date="2011" name="MBio">
        <title>Novel metabolic attributes of the genus Cyanothece, comprising a group of unicellular nitrogen-fixing Cyanobacteria.</title>
        <authorList>
            <person name="Bandyopadhyay A."/>
            <person name="Elvitigala T."/>
            <person name="Welsh E."/>
            <person name="Stockel J."/>
            <person name="Liberton M."/>
            <person name="Min H."/>
            <person name="Sherman L.A."/>
            <person name="Pakrasi H.B."/>
        </authorList>
    </citation>
    <scope>NUCLEOTIDE SEQUENCE [LARGE SCALE GENOMIC DNA]</scope>
    <source>
        <strain evidence="5">PCC 7424</strain>
    </source>
</reference>
<dbReference type="eggNOG" id="COG2885">
    <property type="taxonomic scope" value="Bacteria"/>
</dbReference>
<dbReference type="Pfam" id="PF00691">
    <property type="entry name" value="OmpA"/>
    <property type="match status" value="1"/>
</dbReference>
<keyword evidence="5" id="KW-1185">Reference proteome</keyword>
<feature type="domain" description="OmpA-like" evidence="3">
    <location>
        <begin position="85"/>
        <end position="218"/>
    </location>
</feature>
<evidence type="ECO:0000259" key="3">
    <source>
        <dbReference type="PROSITE" id="PS51123"/>
    </source>
</evidence>
<gene>
    <name evidence="4" type="ordered locus">PCC7424_3877</name>
</gene>
<evidence type="ECO:0000313" key="4">
    <source>
        <dbReference type="EMBL" id="ACK72256.1"/>
    </source>
</evidence>
<dbReference type="PANTHER" id="PTHR30329:SF21">
    <property type="entry name" value="LIPOPROTEIN YIAD-RELATED"/>
    <property type="match status" value="1"/>
</dbReference>
<keyword evidence="1 2" id="KW-0472">Membrane</keyword>
<evidence type="ECO:0000313" key="5">
    <source>
        <dbReference type="Proteomes" id="UP000002384"/>
    </source>
</evidence>
<dbReference type="GO" id="GO:0016020">
    <property type="term" value="C:membrane"/>
    <property type="evidence" value="ECO:0007669"/>
    <property type="project" value="UniProtKB-UniRule"/>
</dbReference>
<dbReference type="CDD" id="cd07185">
    <property type="entry name" value="OmpA_C-like"/>
    <property type="match status" value="1"/>
</dbReference>
<accession>B7KKC3</accession>
<protein>
    <submittedName>
        <fullName evidence="4">OmpA/MotB domain protein</fullName>
    </submittedName>
</protein>
<dbReference type="AlphaFoldDB" id="B7KKC3"/>
<feature type="transmembrane region" description="Helical" evidence="2">
    <location>
        <begin position="20"/>
        <end position="41"/>
    </location>
</feature>
<dbReference type="EMBL" id="CP001291">
    <property type="protein sequence ID" value="ACK72256.1"/>
    <property type="molecule type" value="Genomic_DNA"/>
</dbReference>